<dbReference type="AlphaFoldDB" id="A0A1V9FS61"/>
<feature type="transmembrane region" description="Helical" evidence="1">
    <location>
        <begin position="200"/>
        <end position="222"/>
    </location>
</feature>
<evidence type="ECO:0000313" key="3">
    <source>
        <dbReference type="Proteomes" id="UP000192796"/>
    </source>
</evidence>
<evidence type="ECO:0008006" key="4">
    <source>
        <dbReference type="Google" id="ProtNLM"/>
    </source>
</evidence>
<keyword evidence="3" id="KW-1185">Reference proteome</keyword>
<organism evidence="2 3">
    <name type="scientific">Niastella vici</name>
    <dbReference type="NCBI Taxonomy" id="1703345"/>
    <lineage>
        <taxon>Bacteria</taxon>
        <taxon>Pseudomonadati</taxon>
        <taxon>Bacteroidota</taxon>
        <taxon>Chitinophagia</taxon>
        <taxon>Chitinophagales</taxon>
        <taxon>Chitinophagaceae</taxon>
        <taxon>Niastella</taxon>
    </lineage>
</organism>
<feature type="transmembrane region" description="Helical" evidence="1">
    <location>
        <begin position="173"/>
        <end position="193"/>
    </location>
</feature>
<feature type="transmembrane region" description="Helical" evidence="1">
    <location>
        <begin position="76"/>
        <end position="96"/>
    </location>
</feature>
<name>A0A1V9FS61_9BACT</name>
<gene>
    <name evidence="2" type="ORF">A3860_05090</name>
</gene>
<keyword evidence="1" id="KW-1133">Transmembrane helix</keyword>
<protein>
    <recommendedName>
        <fullName evidence="4">DUF2306 domain-containing protein</fullName>
    </recommendedName>
</protein>
<keyword evidence="1" id="KW-0472">Membrane</keyword>
<feature type="transmembrane region" description="Helical" evidence="1">
    <location>
        <begin position="148"/>
        <end position="167"/>
    </location>
</feature>
<sequence>MIKMYKNIGFVFLILLAFVMAGFFKTYWVFLPHLNFPATATAVTHFHAMVMSLWVLLLIGQPLLIKYKKTQLHRILGKVTYVLAPLVVASVIGLLIRNYHRDNMRIWPFWDQMQGVYFGAIHSLQFIVFYILALIYRRNTALHGGFMIATGVVLINPAVVRIWLHLFHLPFSIAQTITCSTTFTAMLLLVLAARRRQMDYRFLLVIWSTFLLYDIPMLYLIWA</sequence>
<dbReference type="RefSeq" id="WP_081151362.1">
    <property type="nucleotide sequence ID" value="NZ_LVYD01000058.1"/>
</dbReference>
<comment type="caution">
    <text evidence="2">The sequence shown here is derived from an EMBL/GenBank/DDBJ whole genome shotgun (WGS) entry which is preliminary data.</text>
</comment>
<accession>A0A1V9FS61</accession>
<dbReference type="STRING" id="1703345.A3860_05090"/>
<evidence type="ECO:0000313" key="2">
    <source>
        <dbReference type="EMBL" id="OQP61096.1"/>
    </source>
</evidence>
<evidence type="ECO:0000256" key="1">
    <source>
        <dbReference type="SAM" id="Phobius"/>
    </source>
</evidence>
<dbReference type="EMBL" id="LVYD01000058">
    <property type="protein sequence ID" value="OQP61096.1"/>
    <property type="molecule type" value="Genomic_DNA"/>
</dbReference>
<dbReference type="Proteomes" id="UP000192796">
    <property type="component" value="Unassembled WGS sequence"/>
</dbReference>
<feature type="transmembrane region" description="Helical" evidence="1">
    <location>
        <begin position="45"/>
        <end position="64"/>
    </location>
</feature>
<reference evidence="2 3" key="1">
    <citation type="submission" date="2016-03" db="EMBL/GenBank/DDBJ databases">
        <title>Niastella vici sp. nov., isolated from farmland soil.</title>
        <authorList>
            <person name="Chen L."/>
            <person name="Wang D."/>
            <person name="Yang S."/>
            <person name="Wang G."/>
        </authorList>
    </citation>
    <scope>NUCLEOTIDE SEQUENCE [LARGE SCALE GENOMIC DNA]</scope>
    <source>
        <strain evidence="2 3">DJ57</strain>
    </source>
</reference>
<dbReference type="OrthoDB" id="664428at2"/>
<feature type="transmembrane region" description="Helical" evidence="1">
    <location>
        <begin position="116"/>
        <end position="136"/>
    </location>
</feature>
<keyword evidence="1" id="KW-0812">Transmembrane</keyword>
<proteinExistence type="predicted"/>